<dbReference type="KEGG" id="masz:C9I28_16580"/>
<organism evidence="2 3">
    <name type="scientific">Pseudoduganella armeniaca</name>
    <dbReference type="NCBI Taxonomy" id="2072590"/>
    <lineage>
        <taxon>Bacteria</taxon>
        <taxon>Pseudomonadati</taxon>
        <taxon>Pseudomonadota</taxon>
        <taxon>Betaproteobacteria</taxon>
        <taxon>Burkholderiales</taxon>
        <taxon>Oxalobacteraceae</taxon>
        <taxon>Telluria group</taxon>
        <taxon>Pseudoduganella</taxon>
    </lineage>
</organism>
<dbReference type="RefSeq" id="WP_107142429.1">
    <property type="nucleotide sequence ID" value="NZ_CP028324.1"/>
</dbReference>
<name>A0A2R4CC60_9BURK</name>
<evidence type="ECO:0000313" key="3">
    <source>
        <dbReference type="Proteomes" id="UP000240505"/>
    </source>
</evidence>
<dbReference type="EMBL" id="CP028324">
    <property type="protein sequence ID" value="AVR97080.1"/>
    <property type="molecule type" value="Genomic_DNA"/>
</dbReference>
<evidence type="ECO:0000256" key="1">
    <source>
        <dbReference type="SAM" id="MobiDB-lite"/>
    </source>
</evidence>
<reference evidence="2 3" key="1">
    <citation type="submission" date="2018-03" db="EMBL/GenBank/DDBJ databases">
        <title>Massilia armeniaca sp. nov., isolated from desert soil.</title>
        <authorList>
            <person name="Huang H."/>
            <person name="Ren M."/>
        </authorList>
    </citation>
    <scope>NUCLEOTIDE SEQUENCE [LARGE SCALE GENOMIC DNA]</scope>
    <source>
        <strain evidence="2 3">ZMN-3</strain>
    </source>
</reference>
<evidence type="ECO:0000313" key="2">
    <source>
        <dbReference type="EMBL" id="AVR97080.1"/>
    </source>
</evidence>
<gene>
    <name evidence="2" type="ORF">C9I28_16580</name>
</gene>
<protein>
    <submittedName>
        <fullName evidence="2">Uncharacterized protein</fullName>
    </submittedName>
</protein>
<sequence length="316" mass="35153">MQILEAYCEELGEVIDIYAAQRAYFAQPAGRRRRFTFRCSDPACRAAHNPLVSGVGYDKLAEEGEKFRQIHFRAPPDHPHLDSCIWVRDDARRDAGGEPAGTRRERAKATNVIDVFAPCHADKPATATAAGSGSDVLAVAPDDDDGAPGRARNGQSRTGLLERFIDCWAQFEGEALKEQYVTIEGERLSYRQAVTQVRFIAPGTNGRRIVYGGARISLWPADKPKRVYLNFLDECEQFEEHQGSRKLALDLPLARIEDYPGGGLLLSRLEEGRLGKNYVRVFAWGRIVENGAKPGWRLEIESLDNLVVKVIARAGT</sequence>
<dbReference type="Proteomes" id="UP000240505">
    <property type="component" value="Chromosome"/>
</dbReference>
<accession>A0A2R4CC60</accession>
<dbReference type="OrthoDB" id="6199459at2"/>
<dbReference type="AlphaFoldDB" id="A0A2R4CC60"/>
<feature type="region of interest" description="Disordered" evidence="1">
    <location>
        <begin position="126"/>
        <end position="154"/>
    </location>
</feature>
<proteinExistence type="predicted"/>
<keyword evidence="3" id="KW-1185">Reference proteome</keyword>